<evidence type="ECO:0000313" key="2">
    <source>
        <dbReference type="Proteomes" id="UP000036102"/>
    </source>
</evidence>
<comment type="caution">
    <text evidence="1">The sequence shown here is derived from an EMBL/GenBank/DDBJ whole genome shotgun (WGS) entry which is preliminary data.</text>
</comment>
<sequence>MPTVSGFGKPVRGRRLISASAPVIFKSARQFRVIDKKMVQGLRLID</sequence>
<evidence type="ECO:0000313" key="1">
    <source>
        <dbReference type="EMBL" id="KMQ74537.1"/>
    </source>
</evidence>
<organism evidence="1 2">
    <name type="scientific">Marinobacter subterrani</name>
    <dbReference type="NCBI Taxonomy" id="1658765"/>
    <lineage>
        <taxon>Bacteria</taxon>
        <taxon>Pseudomonadati</taxon>
        <taxon>Pseudomonadota</taxon>
        <taxon>Gammaproteobacteria</taxon>
        <taxon>Pseudomonadales</taxon>
        <taxon>Marinobacteraceae</taxon>
        <taxon>Marinobacter</taxon>
    </lineage>
</organism>
<dbReference type="Proteomes" id="UP000036102">
    <property type="component" value="Unassembled WGS sequence"/>
</dbReference>
<dbReference type="AlphaFoldDB" id="A0A0J7J8M5"/>
<dbReference type="STRING" id="1658765.Msub_10722"/>
<keyword evidence="2" id="KW-1185">Reference proteome</keyword>
<dbReference type="PATRIC" id="fig|1658765.3.peg.714"/>
<reference evidence="1 2" key="1">
    <citation type="submission" date="2015-06" db="EMBL/GenBank/DDBJ databases">
        <title>Marinobacter subterrani, a genetically tractable neutrophilic iron-oxidizing strain isolated from the Soudan Iron Mine.</title>
        <authorList>
            <person name="Bonis B.M."/>
            <person name="Gralnick J.A."/>
        </authorList>
    </citation>
    <scope>NUCLEOTIDE SEQUENCE [LARGE SCALE GENOMIC DNA]</scope>
    <source>
        <strain evidence="1 2">JG233</strain>
    </source>
</reference>
<protein>
    <submittedName>
        <fullName evidence="1">Uncharacterized protein</fullName>
    </submittedName>
</protein>
<accession>A0A0J7J8M5</accession>
<gene>
    <name evidence="1" type="ORF">Msub_10722</name>
</gene>
<name>A0A0J7J8M5_9GAMM</name>
<dbReference type="EMBL" id="LFBU01000001">
    <property type="protein sequence ID" value="KMQ74537.1"/>
    <property type="molecule type" value="Genomic_DNA"/>
</dbReference>
<proteinExistence type="predicted"/>